<dbReference type="RefSeq" id="XP_025567895.1">
    <property type="nucleotide sequence ID" value="XM_025702447.1"/>
</dbReference>
<evidence type="ECO:0000256" key="1">
    <source>
        <dbReference type="SAM" id="MobiDB-lite"/>
    </source>
</evidence>
<organism evidence="3 4">
    <name type="scientific">Aspergillus vadensis (strain CBS 113365 / IMI 142717 / IBT 24658)</name>
    <dbReference type="NCBI Taxonomy" id="1448311"/>
    <lineage>
        <taxon>Eukaryota</taxon>
        <taxon>Fungi</taxon>
        <taxon>Dikarya</taxon>
        <taxon>Ascomycota</taxon>
        <taxon>Pezizomycotina</taxon>
        <taxon>Eurotiomycetes</taxon>
        <taxon>Eurotiomycetidae</taxon>
        <taxon>Eurotiales</taxon>
        <taxon>Aspergillaceae</taxon>
        <taxon>Aspergillus</taxon>
        <taxon>Aspergillus subgen. Circumdati</taxon>
    </lineage>
</organism>
<protein>
    <submittedName>
        <fullName evidence="3">Uncharacterized protein</fullName>
    </submittedName>
</protein>
<feature type="region of interest" description="Disordered" evidence="1">
    <location>
        <begin position="1"/>
        <end position="36"/>
    </location>
</feature>
<keyword evidence="4" id="KW-1185">Reference proteome</keyword>
<feature type="transmembrane region" description="Helical" evidence="2">
    <location>
        <begin position="116"/>
        <end position="133"/>
    </location>
</feature>
<dbReference type="Proteomes" id="UP000248405">
    <property type="component" value="Unassembled WGS sequence"/>
</dbReference>
<reference evidence="3" key="1">
    <citation type="submission" date="2016-12" db="EMBL/GenBank/DDBJ databases">
        <title>The genomes of Aspergillus section Nigri reveals drivers in fungal speciation.</title>
        <authorList>
            <consortium name="DOE Joint Genome Institute"/>
            <person name="Vesth T.C."/>
            <person name="Nybo J."/>
            <person name="Theobald S."/>
            <person name="Brandl J."/>
            <person name="Frisvad J.C."/>
            <person name="Nielsen K.F."/>
            <person name="Lyhne E.K."/>
            <person name="Kogle M.E."/>
            <person name="Kuo A."/>
            <person name="Riley R."/>
            <person name="Clum A."/>
            <person name="Nolan M."/>
            <person name="Lipzen A."/>
            <person name="Salamov A."/>
            <person name="Henrissat B."/>
            <person name="Wiebenga A."/>
            <person name="De Vries R.P."/>
            <person name="Grigoriev I.V."/>
            <person name="Mortensen U.H."/>
            <person name="Andersen M.R."/>
            <person name="Baker S.E."/>
        </authorList>
    </citation>
    <scope>NUCLEOTIDE SEQUENCE [LARGE SCALE GENOMIC DNA]</scope>
    <source>
        <strain evidence="3">CBS 113365</strain>
    </source>
</reference>
<sequence length="154" mass="17221">MHDHLHLHQRSAAQNSSRNALQVQESKRKKKVEKSWSQLTQTSHLLADYMQSMLQAAPAQPCRMQLAGQAIRRASKHTPTHTHTHTSSHTHWRKGDQQGVSVCRCFCRDELKTGGGVGWLVSCFLLSCFLALLDSTRLDSALEHEGGLGYCSSK</sequence>
<gene>
    <name evidence="3" type="ORF">BO88DRAFT_3092</name>
</gene>
<evidence type="ECO:0000313" key="3">
    <source>
        <dbReference type="EMBL" id="PYH74101.1"/>
    </source>
</evidence>
<dbReference type="EMBL" id="KZ821614">
    <property type="protein sequence ID" value="PYH74101.1"/>
    <property type="molecule type" value="Genomic_DNA"/>
</dbReference>
<accession>A0A319BNY5</accession>
<proteinExistence type="predicted"/>
<dbReference type="GeneID" id="37207039"/>
<evidence type="ECO:0000313" key="4">
    <source>
        <dbReference type="Proteomes" id="UP000248405"/>
    </source>
</evidence>
<keyword evidence="2" id="KW-1133">Transmembrane helix</keyword>
<evidence type="ECO:0000256" key="2">
    <source>
        <dbReference type="SAM" id="Phobius"/>
    </source>
</evidence>
<keyword evidence="2" id="KW-0812">Transmembrane</keyword>
<name>A0A319BNY5_ASPVC</name>
<dbReference type="AlphaFoldDB" id="A0A319BNY5"/>
<feature type="compositionally biased region" description="Polar residues" evidence="1">
    <location>
        <begin position="11"/>
        <end position="24"/>
    </location>
</feature>
<keyword evidence="2" id="KW-0472">Membrane</keyword>